<dbReference type="EMBL" id="BARW01019300">
    <property type="protein sequence ID" value="GAI93713.1"/>
    <property type="molecule type" value="Genomic_DNA"/>
</dbReference>
<reference evidence="1" key="1">
    <citation type="journal article" date="2014" name="Front. Microbiol.">
        <title>High frequency of phylogenetically diverse reductive dehalogenase-homologous genes in deep subseafloor sedimentary metagenomes.</title>
        <authorList>
            <person name="Kawai M."/>
            <person name="Futagami T."/>
            <person name="Toyoda A."/>
            <person name="Takaki Y."/>
            <person name="Nishi S."/>
            <person name="Hori S."/>
            <person name="Arai W."/>
            <person name="Tsubouchi T."/>
            <person name="Morono Y."/>
            <person name="Uchiyama I."/>
            <person name="Ito T."/>
            <person name="Fujiyama A."/>
            <person name="Inagaki F."/>
            <person name="Takami H."/>
        </authorList>
    </citation>
    <scope>NUCLEOTIDE SEQUENCE</scope>
    <source>
        <strain evidence="1">Expedition CK06-06</strain>
    </source>
</reference>
<sequence length="50" mass="5845">DSNILLSVFSKDSLYKKSTGLLEKYSSHEYIINDYIYVELGIHFPKFKVT</sequence>
<dbReference type="AlphaFoldDB" id="X1SL83"/>
<protein>
    <submittedName>
        <fullName evidence="1">Uncharacterized protein</fullName>
    </submittedName>
</protein>
<evidence type="ECO:0000313" key="1">
    <source>
        <dbReference type="EMBL" id="GAI93713.1"/>
    </source>
</evidence>
<proteinExistence type="predicted"/>
<organism evidence="1">
    <name type="scientific">marine sediment metagenome</name>
    <dbReference type="NCBI Taxonomy" id="412755"/>
    <lineage>
        <taxon>unclassified sequences</taxon>
        <taxon>metagenomes</taxon>
        <taxon>ecological metagenomes</taxon>
    </lineage>
</organism>
<feature type="non-terminal residue" evidence="1">
    <location>
        <position position="1"/>
    </location>
</feature>
<name>X1SL83_9ZZZZ</name>
<gene>
    <name evidence="1" type="ORF">S12H4_32852</name>
</gene>
<comment type="caution">
    <text evidence="1">The sequence shown here is derived from an EMBL/GenBank/DDBJ whole genome shotgun (WGS) entry which is preliminary data.</text>
</comment>
<accession>X1SL83</accession>